<evidence type="ECO:0000313" key="1">
    <source>
        <dbReference type="EMBL" id="PRY38335.1"/>
    </source>
</evidence>
<dbReference type="Pfam" id="PF20126">
    <property type="entry name" value="TumE"/>
    <property type="match status" value="1"/>
</dbReference>
<dbReference type="OrthoDB" id="572460at2"/>
<evidence type="ECO:0000313" key="2">
    <source>
        <dbReference type="Proteomes" id="UP000238375"/>
    </source>
</evidence>
<organism evidence="1 2">
    <name type="scientific">Spirosoma oryzae</name>
    <dbReference type="NCBI Taxonomy" id="1469603"/>
    <lineage>
        <taxon>Bacteria</taxon>
        <taxon>Pseudomonadati</taxon>
        <taxon>Bacteroidota</taxon>
        <taxon>Cytophagia</taxon>
        <taxon>Cytophagales</taxon>
        <taxon>Cytophagaceae</taxon>
        <taxon>Spirosoma</taxon>
    </lineage>
</organism>
<accession>A0A2T0SY46</accession>
<comment type="caution">
    <text evidence="1">The sequence shown here is derived from an EMBL/GenBank/DDBJ whole genome shotgun (WGS) entry which is preliminary data.</text>
</comment>
<name>A0A2T0SY46_9BACT</name>
<dbReference type="EMBL" id="PVTE01000009">
    <property type="protein sequence ID" value="PRY38335.1"/>
    <property type="molecule type" value="Genomic_DNA"/>
</dbReference>
<protein>
    <submittedName>
        <fullName evidence="1">Uncharacterized protein</fullName>
    </submittedName>
</protein>
<dbReference type="AlphaFoldDB" id="A0A2T0SY46"/>
<gene>
    <name evidence="1" type="ORF">CLV58_10962</name>
</gene>
<dbReference type="Proteomes" id="UP000238375">
    <property type="component" value="Unassembled WGS sequence"/>
</dbReference>
<dbReference type="RefSeq" id="WP_106138068.1">
    <property type="nucleotide sequence ID" value="NZ_PVTE01000009.1"/>
</dbReference>
<reference evidence="1 2" key="1">
    <citation type="submission" date="2018-03" db="EMBL/GenBank/DDBJ databases">
        <title>Genomic Encyclopedia of Archaeal and Bacterial Type Strains, Phase II (KMG-II): from individual species to whole genera.</title>
        <authorList>
            <person name="Goeker M."/>
        </authorList>
    </citation>
    <scope>NUCLEOTIDE SEQUENCE [LARGE SCALE GENOMIC DNA]</scope>
    <source>
        <strain evidence="1 2">DSM 28354</strain>
    </source>
</reference>
<dbReference type="InterPro" id="IPR045397">
    <property type="entry name" value="TumE-like"/>
</dbReference>
<keyword evidence="2" id="KW-1185">Reference proteome</keyword>
<sequence length="115" mass="13095">MSLTVSDFSSVIVEYTTTTEDSPGQKRVERGRITFIDGSRLVTYESRKGSRFKYGYQWMNPAAETIFRWDNTPHFPEFATFPHHRHVGADEVAEPHAFVSLVDVLTIIAQRITSG</sequence>
<proteinExistence type="predicted"/>